<keyword evidence="6" id="KW-0418">Kinase</keyword>
<dbReference type="InterPro" id="IPR015947">
    <property type="entry name" value="PUA-like_sf"/>
</dbReference>
<keyword evidence="7" id="KW-0067">ATP-binding</keyword>
<dbReference type="Pfam" id="PF01472">
    <property type="entry name" value="PUA"/>
    <property type="match status" value="1"/>
</dbReference>
<dbReference type="PRINTS" id="PR00474">
    <property type="entry name" value="GLU5KINASE"/>
</dbReference>
<dbReference type="InterPro" id="IPR005715">
    <property type="entry name" value="Glu_5kinase/COase_Synthase"/>
</dbReference>
<evidence type="ECO:0000256" key="7">
    <source>
        <dbReference type="ARBA" id="ARBA00022840"/>
    </source>
</evidence>
<dbReference type="SMART" id="SM00359">
    <property type="entry name" value="PUA"/>
    <property type="match status" value="1"/>
</dbReference>
<evidence type="ECO:0000256" key="2">
    <source>
        <dbReference type="ARBA" id="ARBA00022605"/>
    </source>
</evidence>
<dbReference type="SUPFAM" id="SSF53633">
    <property type="entry name" value="Carbamate kinase-like"/>
    <property type="match status" value="1"/>
</dbReference>
<dbReference type="GO" id="GO:0003723">
    <property type="term" value="F:RNA binding"/>
    <property type="evidence" value="ECO:0007669"/>
    <property type="project" value="InterPro"/>
</dbReference>
<dbReference type="Gene3D" id="2.30.130.10">
    <property type="entry name" value="PUA domain"/>
    <property type="match status" value="1"/>
</dbReference>
<dbReference type="PROSITE" id="PS50890">
    <property type="entry name" value="PUA"/>
    <property type="match status" value="1"/>
</dbReference>
<dbReference type="PIRSF" id="PIRSF000729">
    <property type="entry name" value="GK"/>
    <property type="match status" value="1"/>
</dbReference>
<dbReference type="PANTHER" id="PTHR43654">
    <property type="entry name" value="GLUTAMATE 5-KINASE"/>
    <property type="match status" value="1"/>
</dbReference>
<dbReference type="InterPro" id="IPR011529">
    <property type="entry name" value="Glu_5kinase"/>
</dbReference>
<dbReference type="InterPro" id="IPR001048">
    <property type="entry name" value="Asp/Glu/Uridylate_kinase"/>
</dbReference>
<dbReference type="EMBL" id="CAFBMK010000039">
    <property type="protein sequence ID" value="CAB4907137.1"/>
    <property type="molecule type" value="Genomic_DNA"/>
</dbReference>
<dbReference type="CDD" id="cd04242">
    <property type="entry name" value="AAK_G5K_ProB"/>
    <property type="match status" value="1"/>
</dbReference>
<keyword evidence="4" id="KW-0808">Transferase</keyword>
<keyword evidence="1" id="KW-0963">Cytoplasm</keyword>
<sequence length="364" mass="38507">MSLTVIKLGSSVVVDDHGRLRRDLLASLCATVGARHRDGERYVLVSSGAIARGIDELGLPGRPTAIDALQAASAVGQGRLFRSWDDLFGAESLIAAQVLLTLYDLGDREAFVNARRTLLKLVELGTVPVINENDTTTTEEISFGDNDLLAAQVAIMLGADRLVLLTSTDGLFSADPRRDPSASLVREVHDVEQALADNDVGTTTSTLGTGGMRSKALAAEMAAAAGIPTTVGSGLRSAALPRILAGEDEGTRFVAGEARWSSFKLWLRYAKPARGTIEIDEGARRALSRDDTSLLPVGVVAVAGDFKIGDAVDVRCGGELVAKGLTGYASGALRLVMGERTARIRELLPQAPEEAVHRDRLVVL</sequence>
<dbReference type="SUPFAM" id="SSF88697">
    <property type="entry name" value="PUA domain-like"/>
    <property type="match status" value="1"/>
</dbReference>
<organism evidence="9">
    <name type="scientific">freshwater metagenome</name>
    <dbReference type="NCBI Taxonomy" id="449393"/>
    <lineage>
        <taxon>unclassified sequences</taxon>
        <taxon>metagenomes</taxon>
        <taxon>ecological metagenomes</taxon>
    </lineage>
</organism>
<dbReference type="CDD" id="cd21157">
    <property type="entry name" value="PUA_G5K"/>
    <property type="match status" value="1"/>
</dbReference>
<evidence type="ECO:0000256" key="5">
    <source>
        <dbReference type="ARBA" id="ARBA00022741"/>
    </source>
</evidence>
<dbReference type="NCBIfam" id="TIGR01027">
    <property type="entry name" value="proB"/>
    <property type="match status" value="1"/>
</dbReference>
<feature type="domain" description="PUA" evidence="8">
    <location>
        <begin position="275"/>
        <end position="351"/>
    </location>
</feature>
<keyword evidence="2" id="KW-0028">Amino-acid biosynthesis</keyword>
<protein>
    <submittedName>
        <fullName evidence="9">Unannotated protein</fullName>
    </submittedName>
</protein>
<dbReference type="InterPro" id="IPR036974">
    <property type="entry name" value="PUA_sf"/>
</dbReference>
<keyword evidence="3" id="KW-0641">Proline biosynthesis</keyword>
<dbReference type="GO" id="GO:0004349">
    <property type="term" value="F:glutamate 5-kinase activity"/>
    <property type="evidence" value="ECO:0007669"/>
    <property type="project" value="InterPro"/>
</dbReference>
<dbReference type="InterPro" id="IPR001057">
    <property type="entry name" value="Glu/AcGlu_kinase"/>
</dbReference>
<gene>
    <name evidence="9" type="ORF">UFOPK3564_00967</name>
</gene>
<accession>A0A6J7GFM7</accession>
<evidence type="ECO:0000256" key="4">
    <source>
        <dbReference type="ARBA" id="ARBA00022679"/>
    </source>
</evidence>
<dbReference type="Pfam" id="PF00696">
    <property type="entry name" value="AA_kinase"/>
    <property type="match status" value="1"/>
</dbReference>
<dbReference type="FunFam" id="3.40.1160.10:FF:000018">
    <property type="entry name" value="Glutamate 5-kinase"/>
    <property type="match status" value="1"/>
</dbReference>
<evidence type="ECO:0000313" key="9">
    <source>
        <dbReference type="EMBL" id="CAB4907137.1"/>
    </source>
</evidence>
<dbReference type="HAMAP" id="MF_00456">
    <property type="entry name" value="ProB"/>
    <property type="match status" value="1"/>
</dbReference>
<reference evidence="9" key="1">
    <citation type="submission" date="2020-05" db="EMBL/GenBank/DDBJ databases">
        <authorList>
            <person name="Chiriac C."/>
            <person name="Salcher M."/>
            <person name="Ghai R."/>
            <person name="Kavagutti S V."/>
        </authorList>
    </citation>
    <scope>NUCLEOTIDE SEQUENCE</scope>
</reference>
<dbReference type="Gene3D" id="3.40.1160.10">
    <property type="entry name" value="Acetylglutamate kinase-like"/>
    <property type="match status" value="1"/>
</dbReference>
<dbReference type="PANTHER" id="PTHR43654:SF1">
    <property type="entry name" value="ISOPENTENYL PHOSPHATE KINASE"/>
    <property type="match status" value="1"/>
</dbReference>
<dbReference type="InterPro" id="IPR041739">
    <property type="entry name" value="G5K_ProB"/>
</dbReference>
<evidence type="ECO:0000256" key="6">
    <source>
        <dbReference type="ARBA" id="ARBA00022777"/>
    </source>
</evidence>
<evidence type="ECO:0000256" key="3">
    <source>
        <dbReference type="ARBA" id="ARBA00022650"/>
    </source>
</evidence>
<proteinExistence type="inferred from homology"/>
<dbReference type="GO" id="GO:0005524">
    <property type="term" value="F:ATP binding"/>
    <property type="evidence" value="ECO:0007669"/>
    <property type="project" value="UniProtKB-KW"/>
</dbReference>
<evidence type="ECO:0000256" key="1">
    <source>
        <dbReference type="ARBA" id="ARBA00022490"/>
    </source>
</evidence>
<name>A0A6J7GFM7_9ZZZZ</name>
<dbReference type="InterPro" id="IPR036393">
    <property type="entry name" value="AceGlu_kinase-like_sf"/>
</dbReference>
<dbReference type="GO" id="GO:0008652">
    <property type="term" value="P:amino acid biosynthetic process"/>
    <property type="evidence" value="ECO:0007669"/>
    <property type="project" value="UniProtKB-KW"/>
</dbReference>
<evidence type="ECO:0000259" key="8">
    <source>
        <dbReference type="SMART" id="SM00359"/>
    </source>
</evidence>
<dbReference type="GO" id="GO:0005829">
    <property type="term" value="C:cytosol"/>
    <property type="evidence" value="ECO:0007669"/>
    <property type="project" value="TreeGrafter"/>
</dbReference>
<dbReference type="InterPro" id="IPR002478">
    <property type="entry name" value="PUA"/>
</dbReference>
<dbReference type="AlphaFoldDB" id="A0A6J7GFM7"/>
<keyword evidence="5" id="KW-0547">Nucleotide-binding</keyword>